<keyword evidence="8" id="KW-0547">Nucleotide-binding</keyword>
<keyword evidence="19" id="KW-1185">Reference proteome</keyword>
<keyword evidence="7 15" id="KW-0812">Transmembrane</keyword>
<keyword evidence="14" id="KW-0175">Coiled coil</keyword>
<dbReference type="SUPFAM" id="SSF55874">
    <property type="entry name" value="ATPase domain of HSP90 chaperone/DNA topoisomerase II/histidine kinase"/>
    <property type="match status" value="1"/>
</dbReference>
<keyword evidence="10" id="KW-0067">ATP-binding</keyword>
<dbReference type="Gene3D" id="3.30.565.10">
    <property type="entry name" value="Histidine kinase-like ATPase, C-terminal domain"/>
    <property type="match status" value="1"/>
</dbReference>
<evidence type="ECO:0000256" key="9">
    <source>
        <dbReference type="ARBA" id="ARBA00022777"/>
    </source>
</evidence>
<evidence type="ECO:0000256" key="6">
    <source>
        <dbReference type="ARBA" id="ARBA00022679"/>
    </source>
</evidence>
<dbReference type="PROSITE" id="PS50109">
    <property type="entry name" value="HIS_KIN"/>
    <property type="match status" value="1"/>
</dbReference>
<evidence type="ECO:0000256" key="10">
    <source>
        <dbReference type="ARBA" id="ARBA00022840"/>
    </source>
</evidence>
<dbReference type="InterPro" id="IPR004358">
    <property type="entry name" value="Sig_transdc_His_kin-like_C"/>
</dbReference>
<dbReference type="SMART" id="SM00387">
    <property type="entry name" value="HATPase_c"/>
    <property type="match status" value="1"/>
</dbReference>
<dbReference type="FunFam" id="1.10.287.130:FF:000001">
    <property type="entry name" value="Two-component sensor histidine kinase"/>
    <property type="match status" value="1"/>
</dbReference>
<comment type="catalytic activity">
    <reaction evidence="1">
        <text>ATP + protein L-histidine = ADP + protein N-phospho-L-histidine.</text>
        <dbReference type="EC" id="2.7.13.3"/>
    </reaction>
</comment>
<evidence type="ECO:0000313" key="19">
    <source>
        <dbReference type="Proteomes" id="UP000647416"/>
    </source>
</evidence>
<dbReference type="Gene3D" id="1.10.287.130">
    <property type="match status" value="1"/>
</dbReference>
<keyword evidence="6" id="KW-0808">Transferase</keyword>
<dbReference type="PANTHER" id="PTHR45528">
    <property type="entry name" value="SENSOR HISTIDINE KINASE CPXA"/>
    <property type="match status" value="1"/>
</dbReference>
<evidence type="ECO:0000256" key="3">
    <source>
        <dbReference type="ARBA" id="ARBA00012438"/>
    </source>
</evidence>
<dbReference type="SMART" id="SM00388">
    <property type="entry name" value="HisKA"/>
    <property type="match status" value="1"/>
</dbReference>
<keyword evidence="4" id="KW-1003">Cell membrane</keyword>
<dbReference type="CDD" id="cd06225">
    <property type="entry name" value="HAMP"/>
    <property type="match status" value="1"/>
</dbReference>
<evidence type="ECO:0000313" key="18">
    <source>
        <dbReference type="EMBL" id="MBC8596823.1"/>
    </source>
</evidence>
<dbReference type="FunFam" id="3.30.565.10:FF:000006">
    <property type="entry name" value="Sensor histidine kinase WalK"/>
    <property type="match status" value="1"/>
</dbReference>
<evidence type="ECO:0000259" key="16">
    <source>
        <dbReference type="PROSITE" id="PS50109"/>
    </source>
</evidence>
<dbReference type="AlphaFoldDB" id="A0A926F6R5"/>
<sequence>MTHSGKNEQSIKIRMWKYFAVFTMLILCLLWILQIILFGTFYKTMKGREMRESGNEIKVSCKTLSSEHIAEYIERKSFEQGISIYAFDKDGNVLSTRKHPRPEWINDSEKNEVYKVLENREEAIYRHTEQNFKMNVASYATKIYDADGNEFYLYMKSPLLALNSTAKILRTQFFIVSVLSLAIALVLSYFTAKRFTQPIVKITETANELAAGNYDAHFDGGGFREIEDLADTLNFASSELKKTDELRRDLLSNVSHDLKTPLTIIKSYAEMVRDLSGENKEKRNEHLSVIIDETDRLTYLVGDILDLSKMEANIDTLEREKVDLKEIVNSVLKNFAVLEQNEGYEFITEIEPDCVIFADYSKIYQVVYNLLNNAVNYTGDDKTVKIRITQTGGKVLFEVIDTGDGIAPDKIDKVWDRYYKTGKNHKRGVNGTGIGLSIVKNILILHGAEYGVKSEVGHGSDFWFKM</sequence>
<dbReference type="PANTHER" id="PTHR45528:SF1">
    <property type="entry name" value="SENSOR HISTIDINE KINASE CPXA"/>
    <property type="match status" value="1"/>
</dbReference>
<evidence type="ECO:0000256" key="13">
    <source>
        <dbReference type="ARBA" id="ARBA00023136"/>
    </source>
</evidence>
<evidence type="ECO:0000256" key="11">
    <source>
        <dbReference type="ARBA" id="ARBA00022989"/>
    </source>
</evidence>
<dbReference type="Proteomes" id="UP000647416">
    <property type="component" value="Unassembled WGS sequence"/>
</dbReference>
<dbReference type="PRINTS" id="PR00344">
    <property type="entry name" value="BCTRLSENSOR"/>
</dbReference>
<evidence type="ECO:0000256" key="1">
    <source>
        <dbReference type="ARBA" id="ARBA00000085"/>
    </source>
</evidence>
<feature type="domain" description="HAMP" evidence="17">
    <location>
        <begin position="193"/>
        <end position="245"/>
    </location>
</feature>
<dbReference type="InterPro" id="IPR050398">
    <property type="entry name" value="HssS/ArlS-like"/>
</dbReference>
<dbReference type="PROSITE" id="PS50885">
    <property type="entry name" value="HAMP"/>
    <property type="match status" value="1"/>
</dbReference>
<evidence type="ECO:0000256" key="8">
    <source>
        <dbReference type="ARBA" id="ARBA00022741"/>
    </source>
</evidence>
<gene>
    <name evidence="18" type="ORF">H8706_08080</name>
</gene>
<keyword evidence="9" id="KW-0418">Kinase</keyword>
<keyword evidence="13 15" id="KW-0472">Membrane</keyword>
<proteinExistence type="predicted"/>
<dbReference type="GO" id="GO:0000155">
    <property type="term" value="F:phosphorelay sensor kinase activity"/>
    <property type="evidence" value="ECO:0007669"/>
    <property type="project" value="InterPro"/>
</dbReference>
<feature type="transmembrane region" description="Helical" evidence="15">
    <location>
        <begin position="20"/>
        <end position="42"/>
    </location>
</feature>
<evidence type="ECO:0000256" key="14">
    <source>
        <dbReference type="SAM" id="Coils"/>
    </source>
</evidence>
<dbReference type="InterPro" id="IPR005467">
    <property type="entry name" value="His_kinase_dom"/>
</dbReference>
<dbReference type="InterPro" id="IPR003660">
    <property type="entry name" value="HAMP_dom"/>
</dbReference>
<reference evidence="18" key="1">
    <citation type="submission" date="2020-08" db="EMBL/GenBank/DDBJ databases">
        <title>Genome public.</title>
        <authorList>
            <person name="Liu C."/>
            <person name="Sun Q."/>
        </authorList>
    </citation>
    <scope>NUCLEOTIDE SEQUENCE</scope>
    <source>
        <strain evidence="18">NSJ-50</strain>
    </source>
</reference>
<dbReference type="InterPro" id="IPR036097">
    <property type="entry name" value="HisK_dim/P_sf"/>
</dbReference>
<dbReference type="SUPFAM" id="SSF47384">
    <property type="entry name" value="Homodimeric domain of signal transducing histidine kinase"/>
    <property type="match status" value="1"/>
</dbReference>
<keyword evidence="11 15" id="KW-1133">Transmembrane helix</keyword>
<evidence type="ECO:0000256" key="15">
    <source>
        <dbReference type="SAM" id="Phobius"/>
    </source>
</evidence>
<organism evidence="18 19">
    <name type="scientific">Qingrenia yutianensis</name>
    <dbReference type="NCBI Taxonomy" id="2763676"/>
    <lineage>
        <taxon>Bacteria</taxon>
        <taxon>Bacillati</taxon>
        <taxon>Bacillota</taxon>
        <taxon>Clostridia</taxon>
        <taxon>Eubacteriales</taxon>
        <taxon>Oscillospiraceae</taxon>
        <taxon>Qingrenia</taxon>
    </lineage>
</organism>
<dbReference type="GO" id="GO:0005886">
    <property type="term" value="C:plasma membrane"/>
    <property type="evidence" value="ECO:0007669"/>
    <property type="project" value="UniProtKB-SubCell"/>
</dbReference>
<evidence type="ECO:0000256" key="2">
    <source>
        <dbReference type="ARBA" id="ARBA00004651"/>
    </source>
</evidence>
<dbReference type="EC" id="2.7.13.3" evidence="3"/>
<dbReference type="SUPFAM" id="SSF158472">
    <property type="entry name" value="HAMP domain-like"/>
    <property type="match status" value="1"/>
</dbReference>
<dbReference type="Pfam" id="PF00672">
    <property type="entry name" value="HAMP"/>
    <property type="match status" value="1"/>
</dbReference>
<feature type="coiled-coil region" evidence="14">
    <location>
        <begin position="265"/>
        <end position="334"/>
    </location>
</feature>
<comment type="subcellular location">
    <subcellularLocation>
        <location evidence="2">Cell membrane</location>
        <topology evidence="2">Multi-pass membrane protein</topology>
    </subcellularLocation>
</comment>
<feature type="transmembrane region" description="Helical" evidence="15">
    <location>
        <begin position="173"/>
        <end position="192"/>
    </location>
</feature>
<evidence type="ECO:0000256" key="7">
    <source>
        <dbReference type="ARBA" id="ARBA00022692"/>
    </source>
</evidence>
<dbReference type="Pfam" id="PF00512">
    <property type="entry name" value="HisKA"/>
    <property type="match status" value="1"/>
</dbReference>
<dbReference type="GO" id="GO:0005524">
    <property type="term" value="F:ATP binding"/>
    <property type="evidence" value="ECO:0007669"/>
    <property type="project" value="UniProtKB-KW"/>
</dbReference>
<dbReference type="CDD" id="cd00082">
    <property type="entry name" value="HisKA"/>
    <property type="match status" value="1"/>
</dbReference>
<dbReference type="EMBL" id="JACRTE010000009">
    <property type="protein sequence ID" value="MBC8596823.1"/>
    <property type="molecule type" value="Genomic_DNA"/>
</dbReference>
<evidence type="ECO:0000259" key="17">
    <source>
        <dbReference type="PROSITE" id="PS50885"/>
    </source>
</evidence>
<dbReference type="Pfam" id="PF02518">
    <property type="entry name" value="HATPase_c"/>
    <property type="match status" value="1"/>
</dbReference>
<keyword evidence="5" id="KW-0597">Phosphoprotein</keyword>
<evidence type="ECO:0000256" key="5">
    <source>
        <dbReference type="ARBA" id="ARBA00022553"/>
    </source>
</evidence>
<dbReference type="InterPro" id="IPR003661">
    <property type="entry name" value="HisK_dim/P_dom"/>
</dbReference>
<evidence type="ECO:0000256" key="4">
    <source>
        <dbReference type="ARBA" id="ARBA00022475"/>
    </source>
</evidence>
<protein>
    <recommendedName>
        <fullName evidence="3">histidine kinase</fullName>
        <ecNumber evidence="3">2.7.13.3</ecNumber>
    </recommendedName>
</protein>
<feature type="domain" description="Histidine kinase" evidence="16">
    <location>
        <begin position="253"/>
        <end position="466"/>
    </location>
</feature>
<dbReference type="SMART" id="SM00304">
    <property type="entry name" value="HAMP"/>
    <property type="match status" value="1"/>
</dbReference>
<name>A0A926F6R5_9FIRM</name>
<keyword evidence="12" id="KW-0902">Two-component regulatory system</keyword>
<dbReference type="Gene3D" id="6.10.340.10">
    <property type="match status" value="1"/>
</dbReference>
<dbReference type="InterPro" id="IPR036890">
    <property type="entry name" value="HATPase_C_sf"/>
</dbReference>
<dbReference type="InterPro" id="IPR003594">
    <property type="entry name" value="HATPase_dom"/>
</dbReference>
<comment type="caution">
    <text evidence="18">The sequence shown here is derived from an EMBL/GenBank/DDBJ whole genome shotgun (WGS) entry which is preliminary data.</text>
</comment>
<evidence type="ECO:0000256" key="12">
    <source>
        <dbReference type="ARBA" id="ARBA00023012"/>
    </source>
</evidence>
<accession>A0A926F6R5</accession>
<dbReference type="RefSeq" id="WP_262432205.1">
    <property type="nucleotide sequence ID" value="NZ_JACRTE010000009.1"/>
</dbReference>